<dbReference type="PANTHER" id="PTHR14226">
    <property type="entry name" value="NEUROPATHY TARGET ESTERASE/SWISS CHEESE D.MELANOGASTER"/>
    <property type="match status" value="1"/>
</dbReference>
<dbReference type="GO" id="GO:0016042">
    <property type="term" value="P:lipid catabolic process"/>
    <property type="evidence" value="ECO:0007669"/>
    <property type="project" value="UniProtKB-UniRule"/>
</dbReference>
<keyword evidence="3 4" id="KW-0443">Lipid metabolism</keyword>
<protein>
    <recommendedName>
        <fullName evidence="5">PNPLA domain-containing protein</fullName>
    </recommendedName>
</protein>
<evidence type="ECO:0000259" key="5">
    <source>
        <dbReference type="PROSITE" id="PS51635"/>
    </source>
</evidence>
<feature type="short sequence motif" description="GXGXXG" evidence="4">
    <location>
        <begin position="144"/>
        <end position="149"/>
    </location>
</feature>
<accession>A0A242JVS2</accession>
<dbReference type="InterPro" id="IPR016035">
    <property type="entry name" value="Acyl_Trfase/lysoPLipase"/>
</dbReference>
<feature type="short sequence motif" description="GXSXG" evidence="4">
    <location>
        <begin position="171"/>
        <end position="175"/>
    </location>
</feature>
<name>A0A242JVS2_9ENTE</name>
<evidence type="ECO:0000313" key="6">
    <source>
        <dbReference type="EMBL" id="OTP06889.1"/>
    </source>
</evidence>
<keyword evidence="1 4" id="KW-0378">Hydrolase</keyword>
<dbReference type="GO" id="GO:0016787">
    <property type="term" value="F:hydrolase activity"/>
    <property type="evidence" value="ECO:0007669"/>
    <property type="project" value="UniProtKB-UniRule"/>
</dbReference>
<organism evidence="6 7">
    <name type="scientific">Candidatus Enterococcus wittei</name>
    <dbReference type="NCBI Taxonomy" id="1987383"/>
    <lineage>
        <taxon>Bacteria</taxon>
        <taxon>Bacillati</taxon>
        <taxon>Bacillota</taxon>
        <taxon>Bacilli</taxon>
        <taxon>Lactobacillales</taxon>
        <taxon>Enterococcaceae</taxon>
        <taxon>Enterococcus</taxon>
    </lineage>
</organism>
<dbReference type="Proteomes" id="UP000194933">
    <property type="component" value="Unassembled WGS sequence"/>
</dbReference>
<keyword evidence="2 4" id="KW-0442">Lipid degradation</keyword>
<comment type="caution">
    <text evidence="6">The sequence shown here is derived from an EMBL/GenBank/DDBJ whole genome shotgun (WGS) entry which is preliminary data.</text>
</comment>
<evidence type="ECO:0000313" key="7">
    <source>
        <dbReference type="Proteomes" id="UP000194933"/>
    </source>
</evidence>
<feature type="active site" description="Proton acceptor" evidence="4">
    <location>
        <position position="312"/>
    </location>
</feature>
<dbReference type="RefSeq" id="WP_086285612.1">
    <property type="nucleotide sequence ID" value="NZ_NGMO01000005.1"/>
</dbReference>
<evidence type="ECO:0000256" key="2">
    <source>
        <dbReference type="ARBA" id="ARBA00022963"/>
    </source>
</evidence>
<gene>
    <name evidence="6" type="ORF">A5844_002595</name>
</gene>
<dbReference type="PANTHER" id="PTHR14226:SF57">
    <property type="entry name" value="BLR7027 PROTEIN"/>
    <property type="match status" value="1"/>
</dbReference>
<evidence type="ECO:0000256" key="4">
    <source>
        <dbReference type="PROSITE-ProRule" id="PRU01161"/>
    </source>
</evidence>
<dbReference type="SUPFAM" id="SSF52151">
    <property type="entry name" value="FabD/lysophospholipase-like"/>
    <property type="match status" value="1"/>
</dbReference>
<sequence>MDIQQVYWSERYYLQDNIESASQPLAFFTTQHESRNAFWQMAKKRQAWKIVTNDFTIYFTADITERSLIFTNLLIETAAWEWSKLVSLLDSCTRYFFKRFCTISIKREFSFEEQRIFLKHGYELISSTKISKEMHYRTALVLGGGGAHGAYQIGVWKALKEEDLFISIVTGTSVGALNGALIVQDQLEVAIDLWNRLKTNQVFALSDEKATDGLYQRFLYETRQMTKQAMIEGGASIAPLETLVEQYLDVKKIKETTTPSLYTVATKIPEFLETVTQIQALEPQEIADWILASASFFPAMAYRQIGSFKYVDGGYRNNLPVDVAVKQQATEVFIVDIQGPGVTKKIKQPDTIVAWTCCSKWSLGSFLIFDSQRNQLNIQLGYLEAKKQLGVYQGNWYTFDSTKMAEHYWQQFLRFLVKEIHLDLSFFYNMKFWQELRNVYKDRVEFETCGLAMLESLAKRKVILPNKVYQVEELMKVICEASSSDATFVNHVGQLNAQEWHKYRKYQRNATIDHTKEQIALKLLKQKKQQNIQIKLNTQAFDILLFLYLAYLKEEQPWHKNSHTKS</sequence>
<dbReference type="InterPro" id="IPR002641">
    <property type="entry name" value="PNPLA_dom"/>
</dbReference>
<dbReference type="STRING" id="1987383.A5844_002595"/>
<dbReference type="EMBL" id="NGMO01000005">
    <property type="protein sequence ID" value="OTP06889.1"/>
    <property type="molecule type" value="Genomic_DNA"/>
</dbReference>
<reference evidence="6 7" key="1">
    <citation type="submission" date="2017-05" db="EMBL/GenBank/DDBJ databases">
        <title>The Genome Sequence of Enterococcus sp. 10A9_DIV0425.</title>
        <authorList>
            <consortium name="The Broad Institute Genomics Platform"/>
            <consortium name="The Broad Institute Genomic Center for Infectious Diseases"/>
            <person name="Earl A."/>
            <person name="Manson A."/>
            <person name="Schwartman J."/>
            <person name="Gilmore M."/>
            <person name="Abouelleil A."/>
            <person name="Cao P."/>
            <person name="Chapman S."/>
            <person name="Cusick C."/>
            <person name="Shea T."/>
            <person name="Young S."/>
            <person name="Neafsey D."/>
            <person name="Nusbaum C."/>
            <person name="Birren B."/>
        </authorList>
    </citation>
    <scope>NUCLEOTIDE SEQUENCE [LARGE SCALE GENOMIC DNA]</scope>
    <source>
        <strain evidence="6 7">10A9_DIV0425</strain>
    </source>
</reference>
<feature type="short sequence motif" description="DGA/G" evidence="4">
    <location>
        <begin position="312"/>
        <end position="314"/>
    </location>
</feature>
<dbReference type="InterPro" id="IPR050301">
    <property type="entry name" value="NTE"/>
</dbReference>
<proteinExistence type="predicted"/>
<evidence type="ECO:0000256" key="3">
    <source>
        <dbReference type="ARBA" id="ARBA00023098"/>
    </source>
</evidence>
<evidence type="ECO:0000256" key="1">
    <source>
        <dbReference type="ARBA" id="ARBA00022801"/>
    </source>
</evidence>
<dbReference type="CDD" id="cd07209">
    <property type="entry name" value="Pat_hypo_Ecoli_Z1214_like"/>
    <property type="match status" value="1"/>
</dbReference>
<feature type="domain" description="PNPLA" evidence="5">
    <location>
        <begin position="140"/>
        <end position="325"/>
    </location>
</feature>
<dbReference type="Pfam" id="PF01734">
    <property type="entry name" value="Patatin"/>
    <property type="match status" value="1"/>
</dbReference>
<dbReference type="PROSITE" id="PS51635">
    <property type="entry name" value="PNPLA"/>
    <property type="match status" value="1"/>
</dbReference>
<dbReference type="AlphaFoldDB" id="A0A242JVS2"/>
<feature type="active site" description="Nucleophile" evidence="4">
    <location>
        <position position="173"/>
    </location>
</feature>
<dbReference type="Gene3D" id="3.40.1090.10">
    <property type="entry name" value="Cytosolic phospholipase A2 catalytic domain"/>
    <property type="match status" value="2"/>
</dbReference>
<keyword evidence="7" id="KW-1185">Reference proteome</keyword>